<comment type="similarity">
    <text evidence="2 9">Belongs to the complex I subunit 3 family.</text>
</comment>
<dbReference type="InterPro" id="IPR000440">
    <property type="entry name" value="NADH_UbQ/plastoQ_OxRdtase_su3"/>
</dbReference>
<keyword evidence="9" id="KW-0520">NAD</keyword>
<accession>A0A221ZRV9</accession>
<comment type="catalytic activity">
    <reaction evidence="8 9">
        <text>a ubiquinone + NADH + 5 H(+)(in) = a ubiquinol + NAD(+) + 4 H(+)(out)</text>
        <dbReference type="Rhea" id="RHEA:29091"/>
        <dbReference type="Rhea" id="RHEA-COMP:9565"/>
        <dbReference type="Rhea" id="RHEA-COMP:9566"/>
        <dbReference type="ChEBI" id="CHEBI:15378"/>
        <dbReference type="ChEBI" id="CHEBI:16389"/>
        <dbReference type="ChEBI" id="CHEBI:17976"/>
        <dbReference type="ChEBI" id="CHEBI:57540"/>
        <dbReference type="ChEBI" id="CHEBI:57945"/>
        <dbReference type="EC" id="7.1.1.2"/>
    </reaction>
</comment>
<dbReference type="Gene3D" id="1.20.58.1610">
    <property type="entry name" value="NADH:ubiquinone/plastoquinone oxidoreductase, chain 3"/>
    <property type="match status" value="1"/>
</dbReference>
<name>A0A221ZRV9_9MOLL</name>
<keyword evidence="9" id="KW-0679">Respiratory chain</keyword>
<dbReference type="InterPro" id="IPR038430">
    <property type="entry name" value="NDAH_ubi_oxred_su3_sf"/>
</dbReference>
<keyword evidence="9" id="KW-0830">Ubiquinone</keyword>
<keyword evidence="4 9" id="KW-0813">Transport</keyword>
<evidence type="ECO:0000256" key="7">
    <source>
        <dbReference type="ARBA" id="ARBA00023136"/>
    </source>
</evidence>
<dbReference type="EC" id="7.1.1.2" evidence="9"/>
<keyword evidence="6 9" id="KW-1133">Transmembrane helix</keyword>
<keyword evidence="9" id="KW-0249">Electron transport</keyword>
<feature type="transmembrane region" description="Helical" evidence="9">
    <location>
        <begin position="76"/>
        <end position="101"/>
    </location>
</feature>
<geneLocation type="mitochondrion" evidence="10"/>
<evidence type="ECO:0000256" key="4">
    <source>
        <dbReference type="ARBA" id="ARBA00022448"/>
    </source>
</evidence>
<evidence type="ECO:0000256" key="2">
    <source>
        <dbReference type="ARBA" id="ARBA00008472"/>
    </source>
</evidence>
<dbReference type="AlphaFoldDB" id="A0A221ZRV9"/>
<keyword evidence="10" id="KW-0560">Oxidoreductase</keyword>
<sequence>MIVSSILFLLTLSILTLGWMMKQILSSSSSKVFTIRVRIWPDSICSSSILSSILLTSSYLSNFDIEVVLLLPLVPIMLWSSSIYASSSAIYFILILLFGLLHEWSQGSLEWVS</sequence>
<dbReference type="GO" id="GO:0031966">
    <property type="term" value="C:mitochondrial membrane"/>
    <property type="evidence" value="ECO:0007669"/>
    <property type="project" value="UniProtKB-SubCell"/>
</dbReference>
<evidence type="ECO:0000256" key="8">
    <source>
        <dbReference type="ARBA" id="ARBA00049551"/>
    </source>
</evidence>
<keyword evidence="9 10" id="KW-0496">Mitochondrion</keyword>
<dbReference type="GO" id="GO:0016491">
    <property type="term" value="F:oxidoreductase activity"/>
    <property type="evidence" value="ECO:0007669"/>
    <property type="project" value="UniProtKB-KW"/>
</dbReference>
<evidence type="ECO:0000256" key="6">
    <source>
        <dbReference type="ARBA" id="ARBA00022989"/>
    </source>
</evidence>
<evidence type="ECO:0000256" key="1">
    <source>
        <dbReference type="ARBA" id="ARBA00004370"/>
    </source>
</evidence>
<reference evidence="10" key="1">
    <citation type="submission" date="2017-03" db="EMBL/GenBank/DDBJ databases">
        <authorList>
            <person name="Afonso C.L."/>
            <person name="Miller P.J."/>
            <person name="Scott M.A."/>
            <person name="Spackman E."/>
            <person name="Goraichik I."/>
            <person name="Dimitrov K.M."/>
            <person name="Suarez D.L."/>
            <person name="Swayne D.E."/>
        </authorList>
    </citation>
    <scope>NUCLEOTIDE SEQUENCE</scope>
</reference>
<proteinExistence type="inferred from homology"/>
<gene>
    <name evidence="10" type="primary">nad3</name>
</gene>
<keyword evidence="7 9" id="KW-0472">Membrane</keyword>
<protein>
    <recommendedName>
        <fullName evidence="3 9">NADH-ubiquinone oxidoreductase chain 3</fullName>
        <ecNumber evidence="9">7.1.1.2</ecNumber>
    </recommendedName>
</protein>
<evidence type="ECO:0000256" key="3">
    <source>
        <dbReference type="ARBA" id="ARBA00021007"/>
    </source>
</evidence>
<dbReference type="Pfam" id="PF00507">
    <property type="entry name" value="Oxidored_q4"/>
    <property type="match status" value="1"/>
</dbReference>
<keyword evidence="9" id="KW-1278">Translocase</keyword>
<comment type="subcellular location">
    <subcellularLocation>
        <location evidence="1">Membrane</location>
    </subcellularLocation>
    <subcellularLocation>
        <location evidence="9">Mitochondrion membrane</location>
        <topology evidence="9">Multi-pass membrane protein</topology>
    </subcellularLocation>
</comment>
<dbReference type="EMBL" id="KY794928">
    <property type="protein sequence ID" value="ASO66663.1"/>
    <property type="molecule type" value="Genomic_DNA"/>
</dbReference>
<organism evidence="10">
    <name type="scientific">Nautilus pompilius</name>
    <dbReference type="NCBI Taxonomy" id="34573"/>
    <lineage>
        <taxon>Eukaryota</taxon>
        <taxon>Metazoa</taxon>
        <taxon>Spiralia</taxon>
        <taxon>Lophotrochozoa</taxon>
        <taxon>Mollusca</taxon>
        <taxon>Cephalopoda</taxon>
        <taxon>Nautiloidea</taxon>
        <taxon>Nautilida</taxon>
        <taxon>Nautilidae</taxon>
        <taxon>Nautilus</taxon>
    </lineage>
</organism>
<feature type="transmembrane region" description="Helical" evidence="9">
    <location>
        <begin position="6"/>
        <end position="25"/>
    </location>
</feature>
<comment type="function">
    <text evidence="9">Core subunit of the mitochondrial membrane respiratory chain NADH dehydrogenase (Complex I) which catalyzes electron transfer from NADH through the respiratory chain, using ubiquinone as an electron acceptor. Essential for the catalytic activity of complex I.</text>
</comment>
<evidence type="ECO:0000256" key="9">
    <source>
        <dbReference type="RuleBase" id="RU003640"/>
    </source>
</evidence>
<evidence type="ECO:0000313" key="10">
    <source>
        <dbReference type="EMBL" id="ASO66663.1"/>
    </source>
</evidence>
<keyword evidence="5 9" id="KW-0812">Transmembrane</keyword>
<dbReference type="GO" id="GO:0008137">
    <property type="term" value="F:NADH dehydrogenase (ubiquinone) activity"/>
    <property type="evidence" value="ECO:0007669"/>
    <property type="project" value="UniProtKB-UniRule"/>
</dbReference>
<evidence type="ECO:0000256" key="5">
    <source>
        <dbReference type="ARBA" id="ARBA00022692"/>
    </source>
</evidence>